<comment type="caution">
    <text evidence="1">The sequence shown here is derived from an EMBL/GenBank/DDBJ whole genome shotgun (WGS) entry which is preliminary data.</text>
</comment>
<evidence type="ECO:0000313" key="1">
    <source>
        <dbReference type="EMBL" id="KAJ4710369.1"/>
    </source>
</evidence>
<reference evidence="1 2" key="1">
    <citation type="journal article" date="2023" name="Science">
        <title>Complex scaffold remodeling in plant triterpene biosynthesis.</title>
        <authorList>
            <person name="De La Pena R."/>
            <person name="Hodgson H."/>
            <person name="Liu J.C."/>
            <person name="Stephenson M.J."/>
            <person name="Martin A.C."/>
            <person name="Owen C."/>
            <person name="Harkess A."/>
            <person name="Leebens-Mack J."/>
            <person name="Jimenez L.E."/>
            <person name="Osbourn A."/>
            <person name="Sattely E.S."/>
        </authorList>
    </citation>
    <scope>NUCLEOTIDE SEQUENCE [LARGE SCALE GENOMIC DNA]</scope>
    <source>
        <strain evidence="2">cv. JPN11</strain>
        <tissue evidence="1">Leaf</tissue>
    </source>
</reference>
<dbReference type="EMBL" id="CM051402">
    <property type="protein sequence ID" value="KAJ4710369.1"/>
    <property type="molecule type" value="Genomic_DNA"/>
</dbReference>
<dbReference type="Proteomes" id="UP001164539">
    <property type="component" value="Chromosome 9"/>
</dbReference>
<proteinExistence type="predicted"/>
<protein>
    <submittedName>
        <fullName evidence="1">Gibberellin 2-beta-dioxygenase 8-like</fullName>
    </submittedName>
</protein>
<accession>A0ACC1XHC7</accession>
<organism evidence="1 2">
    <name type="scientific">Melia azedarach</name>
    <name type="common">Chinaberry tree</name>
    <dbReference type="NCBI Taxonomy" id="155640"/>
    <lineage>
        <taxon>Eukaryota</taxon>
        <taxon>Viridiplantae</taxon>
        <taxon>Streptophyta</taxon>
        <taxon>Embryophyta</taxon>
        <taxon>Tracheophyta</taxon>
        <taxon>Spermatophyta</taxon>
        <taxon>Magnoliopsida</taxon>
        <taxon>eudicotyledons</taxon>
        <taxon>Gunneridae</taxon>
        <taxon>Pentapetalae</taxon>
        <taxon>rosids</taxon>
        <taxon>malvids</taxon>
        <taxon>Sapindales</taxon>
        <taxon>Meliaceae</taxon>
        <taxon>Melia</taxon>
    </lineage>
</organism>
<name>A0ACC1XHC7_MELAZ</name>
<keyword evidence="2" id="KW-1185">Reference proteome</keyword>
<gene>
    <name evidence="1" type="ORF">OWV82_016564</name>
</gene>
<sequence length="250" mass="28422">MLFKLPFEMKATCGLLNNSYRWGTPTATCPKQFSWSEAFHIPLTKISDQACYGEFTSLRVVMTEFAAAMSKLARLLARILAQNLSNHGGIIDEICYESSCFLRLNRYPACPVSAKIFGLVPHTDSDFLTILYQDEVGGLQLMKDSKWVAVKPNPDALIVNIGDLFQAWSNDVYKSVEHKVMANEQKERYSVAYFLCPSYDSLIGSCREPSTYRKFTFGEYRKQVQEDVKKMGHKVGLPRFLQSQTVDVQH</sequence>
<evidence type="ECO:0000313" key="2">
    <source>
        <dbReference type="Proteomes" id="UP001164539"/>
    </source>
</evidence>